<dbReference type="PANTHER" id="PTHR48079:SF6">
    <property type="entry name" value="NAD(P)-BINDING DOMAIN-CONTAINING PROTEIN-RELATED"/>
    <property type="match status" value="1"/>
</dbReference>
<dbReference type="RefSeq" id="WP_040748999.1">
    <property type="nucleotide sequence ID" value="NZ_JACHIT010000002.1"/>
</dbReference>
<evidence type="ECO:0000259" key="1">
    <source>
        <dbReference type="Pfam" id="PF13460"/>
    </source>
</evidence>
<dbReference type="EMBL" id="JACHIT010000002">
    <property type="protein sequence ID" value="MBB5915619.1"/>
    <property type="molecule type" value="Genomic_DNA"/>
</dbReference>
<dbReference type="InterPro" id="IPR016040">
    <property type="entry name" value="NAD(P)-bd_dom"/>
</dbReference>
<keyword evidence="3" id="KW-1185">Reference proteome</keyword>
<comment type="caution">
    <text evidence="2">The sequence shown here is derived from an EMBL/GenBank/DDBJ whole genome shotgun (WGS) entry which is preliminary data.</text>
</comment>
<dbReference type="PANTHER" id="PTHR48079">
    <property type="entry name" value="PROTEIN YEEZ"/>
    <property type="match status" value="1"/>
</dbReference>
<dbReference type="AlphaFoldDB" id="A0A7W9UJM9"/>
<dbReference type="GO" id="GO:0004029">
    <property type="term" value="F:aldehyde dehydrogenase (NAD+) activity"/>
    <property type="evidence" value="ECO:0007669"/>
    <property type="project" value="TreeGrafter"/>
</dbReference>
<dbReference type="GO" id="GO:0005737">
    <property type="term" value="C:cytoplasm"/>
    <property type="evidence" value="ECO:0007669"/>
    <property type="project" value="TreeGrafter"/>
</dbReference>
<evidence type="ECO:0000313" key="3">
    <source>
        <dbReference type="Proteomes" id="UP000540412"/>
    </source>
</evidence>
<proteinExistence type="predicted"/>
<protein>
    <submittedName>
        <fullName evidence="2">Nucleoside-diphosphate-sugar epimerase</fullName>
    </submittedName>
</protein>
<dbReference type="InterPro" id="IPR036291">
    <property type="entry name" value="NAD(P)-bd_dom_sf"/>
</dbReference>
<accession>A0A7W9UJM9</accession>
<name>A0A7W9UJM9_9NOCA</name>
<dbReference type="SUPFAM" id="SSF51735">
    <property type="entry name" value="NAD(P)-binding Rossmann-fold domains"/>
    <property type="match status" value="1"/>
</dbReference>
<dbReference type="InterPro" id="IPR051783">
    <property type="entry name" value="NAD(P)-dependent_oxidoreduct"/>
</dbReference>
<dbReference type="Proteomes" id="UP000540412">
    <property type="component" value="Unassembled WGS sequence"/>
</dbReference>
<feature type="domain" description="NAD(P)-binding" evidence="1">
    <location>
        <begin position="7"/>
        <end position="109"/>
    </location>
</feature>
<dbReference type="CDD" id="cd05262">
    <property type="entry name" value="SDR_a7"/>
    <property type="match status" value="1"/>
</dbReference>
<sequence>MHVFVTGATGWIGSSVVDHLLDAGHRVTGLARSDASAAALERKGAQVLRGDLVNLDSIRSGAAGSDAVVHLANKHDFANAAATNQAERGAVRAVGEVLAGSGQPFVVASGLLSVAPDREATEQDPSPFHGVDSARGGSENLALELVGNGVGTIVARFAPSVHGEGDRGFVAGLVATARATGISAYIDAGDNRWAAIHRSDAGRVVRLALEKQLAPGTIVHAVAENGRTTREIAEVIGRGLGLPVDSVPADRADAHFGWLSRFFGTGMAATSEATRALLDWKPNGPSLVEDLDGGSYYR</sequence>
<dbReference type="Pfam" id="PF13460">
    <property type="entry name" value="NAD_binding_10"/>
    <property type="match status" value="1"/>
</dbReference>
<reference evidence="2 3" key="1">
    <citation type="submission" date="2020-08" db="EMBL/GenBank/DDBJ databases">
        <title>Sequencing the genomes of 1000 actinobacteria strains.</title>
        <authorList>
            <person name="Klenk H.-P."/>
        </authorList>
    </citation>
    <scope>NUCLEOTIDE SEQUENCE [LARGE SCALE GENOMIC DNA]</scope>
    <source>
        <strain evidence="2 3">DSM 43582</strain>
    </source>
</reference>
<organism evidence="2 3">
    <name type="scientific">Nocardia transvalensis</name>
    <dbReference type="NCBI Taxonomy" id="37333"/>
    <lineage>
        <taxon>Bacteria</taxon>
        <taxon>Bacillati</taxon>
        <taxon>Actinomycetota</taxon>
        <taxon>Actinomycetes</taxon>
        <taxon>Mycobacteriales</taxon>
        <taxon>Nocardiaceae</taxon>
        <taxon>Nocardia</taxon>
    </lineage>
</organism>
<dbReference type="Gene3D" id="3.40.50.720">
    <property type="entry name" value="NAD(P)-binding Rossmann-like Domain"/>
    <property type="match status" value="1"/>
</dbReference>
<gene>
    <name evidence="2" type="ORF">BJY24_004531</name>
</gene>
<evidence type="ECO:0000313" key="2">
    <source>
        <dbReference type="EMBL" id="MBB5915619.1"/>
    </source>
</evidence>